<dbReference type="Gene3D" id="3.40.630.30">
    <property type="match status" value="1"/>
</dbReference>
<dbReference type="InterPro" id="IPR000182">
    <property type="entry name" value="GNAT_dom"/>
</dbReference>
<organism evidence="4 5">
    <name type="scientific">Amycolatopsis halotolerans</name>
    <dbReference type="NCBI Taxonomy" id="330083"/>
    <lineage>
        <taxon>Bacteria</taxon>
        <taxon>Bacillati</taxon>
        <taxon>Actinomycetota</taxon>
        <taxon>Actinomycetes</taxon>
        <taxon>Pseudonocardiales</taxon>
        <taxon>Pseudonocardiaceae</taxon>
        <taxon>Amycolatopsis</taxon>
    </lineage>
</organism>
<comment type="caution">
    <text evidence="4">The sequence shown here is derived from an EMBL/GenBank/DDBJ whole genome shotgun (WGS) entry which is preliminary data.</text>
</comment>
<dbReference type="InterPro" id="IPR050832">
    <property type="entry name" value="Bact_Acetyltransf"/>
</dbReference>
<keyword evidence="1 4" id="KW-0808">Transferase</keyword>
<dbReference type="InterPro" id="IPR016181">
    <property type="entry name" value="Acyl_CoA_acyltransferase"/>
</dbReference>
<dbReference type="EC" id="2.3.1.-" evidence="4"/>
<feature type="domain" description="N-acetyltransferase" evidence="3">
    <location>
        <begin position="7"/>
        <end position="172"/>
    </location>
</feature>
<gene>
    <name evidence="4" type="ORF">ACFORO_44235</name>
</gene>
<dbReference type="Pfam" id="PF00583">
    <property type="entry name" value="Acetyltransf_1"/>
    <property type="match status" value="2"/>
</dbReference>
<dbReference type="GO" id="GO:0016746">
    <property type="term" value="F:acyltransferase activity"/>
    <property type="evidence" value="ECO:0007669"/>
    <property type="project" value="UniProtKB-KW"/>
</dbReference>
<dbReference type="SUPFAM" id="SSF55729">
    <property type="entry name" value="Acyl-CoA N-acyltransferases (Nat)"/>
    <property type="match status" value="2"/>
</dbReference>
<dbReference type="EMBL" id="JBHRWI010000076">
    <property type="protein sequence ID" value="MFC3517233.1"/>
    <property type="molecule type" value="Genomic_DNA"/>
</dbReference>
<evidence type="ECO:0000256" key="1">
    <source>
        <dbReference type="ARBA" id="ARBA00022679"/>
    </source>
</evidence>
<evidence type="ECO:0000256" key="2">
    <source>
        <dbReference type="ARBA" id="ARBA00023315"/>
    </source>
</evidence>
<dbReference type="PANTHER" id="PTHR43877:SF1">
    <property type="entry name" value="ACETYLTRANSFERASE"/>
    <property type="match status" value="1"/>
</dbReference>
<evidence type="ECO:0000313" key="4">
    <source>
        <dbReference type="EMBL" id="MFC3517233.1"/>
    </source>
</evidence>
<keyword evidence="5" id="KW-1185">Reference proteome</keyword>
<evidence type="ECO:0000313" key="5">
    <source>
        <dbReference type="Proteomes" id="UP001595764"/>
    </source>
</evidence>
<dbReference type="RefSeq" id="WP_377872434.1">
    <property type="nucleotide sequence ID" value="NZ_JBHMAY010000038.1"/>
</dbReference>
<dbReference type="CDD" id="cd04301">
    <property type="entry name" value="NAT_SF"/>
    <property type="match status" value="1"/>
</dbReference>
<protein>
    <submittedName>
        <fullName evidence="4">GNAT family N-acetyltransferase</fullName>
        <ecNumber evidence="4">2.3.1.-</ecNumber>
    </submittedName>
</protein>
<evidence type="ECO:0000259" key="3">
    <source>
        <dbReference type="PROSITE" id="PS51186"/>
    </source>
</evidence>
<reference evidence="5" key="1">
    <citation type="journal article" date="2019" name="Int. J. Syst. Evol. Microbiol.">
        <title>The Global Catalogue of Microorganisms (GCM) 10K type strain sequencing project: providing services to taxonomists for standard genome sequencing and annotation.</title>
        <authorList>
            <consortium name="The Broad Institute Genomics Platform"/>
            <consortium name="The Broad Institute Genome Sequencing Center for Infectious Disease"/>
            <person name="Wu L."/>
            <person name="Ma J."/>
        </authorList>
    </citation>
    <scope>NUCLEOTIDE SEQUENCE [LARGE SCALE GENOMIC DNA]</scope>
    <source>
        <strain evidence="5">CGMCC 4.7682</strain>
    </source>
</reference>
<dbReference type="Proteomes" id="UP001595764">
    <property type="component" value="Unassembled WGS sequence"/>
</dbReference>
<name>A0ABV7QVM9_9PSEU</name>
<accession>A0ABV7QVM9</accession>
<proteinExistence type="predicted"/>
<dbReference type="PANTHER" id="PTHR43877">
    <property type="entry name" value="AMINOALKYLPHOSPHONATE N-ACETYLTRANSFERASE-RELATED-RELATED"/>
    <property type="match status" value="1"/>
</dbReference>
<sequence>MLDVRAFDVDRASDAEWDELHELQFSVYRLEFPERPALTRQETISALRAPQVQAGEQLVWTAYRDGRLVARAIVNLPADGNRHLAVVRIQVRPEVRRQGIGTEFLRTVEAMLRDRGRTQVEGWNLTLGGPGERWAQRLGFRFVHTTVLQILELGDVDRGRWEVAVPSGYRLVRWIGAAPDDLVEAFAKARAAIGDAPLGESELGAVEWTADRVRRVEASYRERDIEHRTVVAVDPGGEVVGLTQMEVRPLMRERLRQGDTAVLAAHRGHRLGLAMKAAMLRWFTADRVDAAQVWTATGAGNTHMIEVNHRLGFSTERAFSVVSRSL</sequence>
<keyword evidence="2 4" id="KW-0012">Acyltransferase</keyword>
<dbReference type="PROSITE" id="PS51186">
    <property type="entry name" value="GNAT"/>
    <property type="match status" value="1"/>
</dbReference>